<comment type="similarity">
    <text evidence="5">Belongs to the bacterial solute-binding protein PotD/PotF family.</text>
</comment>
<evidence type="ECO:0000256" key="2">
    <source>
        <dbReference type="ARBA" id="ARBA00022448"/>
    </source>
</evidence>
<dbReference type="PANTHER" id="PTHR30222">
    <property type="entry name" value="SPERMIDINE/PUTRESCINE-BINDING PERIPLASMIC PROTEIN"/>
    <property type="match status" value="1"/>
</dbReference>
<dbReference type="EMBL" id="CP112932">
    <property type="protein sequence ID" value="WPY00924.1"/>
    <property type="molecule type" value="Genomic_DNA"/>
</dbReference>
<dbReference type="Proteomes" id="UP001326613">
    <property type="component" value="Chromosome"/>
</dbReference>
<reference evidence="7 8" key="1">
    <citation type="submission" date="2022-10" db="EMBL/GenBank/DDBJ databases">
        <title>Host association and intracellularity evolved multiple times independently in the Rickettsiales.</title>
        <authorList>
            <person name="Castelli M."/>
            <person name="Nardi T."/>
            <person name="Gammuto L."/>
            <person name="Bellinzona G."/>
            <person name="Sabaneyeva E."/>
            <person name="Potekhin A."/>
            <person name="Serra V."/>
            <person name="Petroni G."/>
            <person name="Sassera D."/>
        </authorList>
    </citation>
    <scope>NUCLEOTIDE SEQUENCE [LARGE SCALE GENOMIC DNA]</scope>
    <source>
        <strain evidence="7 8">Kr 154-4</strain>
    </source>
</reference>
<feature type="chain" id="PRO_5045977319" description="Putrescine-binding periplasmic protein" evidence="6">
    <location>
        <begin position="20"/>
        <end position="345"/>
    </location>
</feature>
<feature type="signal peptide" evidence="6">
    <location>
        <begin position="1"/>
        <end position="19"/>
    </location>
</feature>
<dbReference type="RefSeq" id="WP_323737747.1">
    <property type="nucleotide sequence ID" value="NZ_CP112932.1"/>
</dbReference>
<evidence type="ECO:0000256" key="5">
    <source>
        <dbReference type="PIRNR" id="PIRNR019574"/>
    </source>
</evidence>
<keyword evidence="4 5" id="KW-0574">Periplasm</keyword>
<sequence>MRKLLFIILLSVISISAQANEQKLYIYCWAEELPQKVIDEFVKESGVQVVLSTYDNNESMYSKLKLLGDKAGYDIVCPSSYFIGKMKQDKLLQLIDKSKIPSFKNIDPDALNQSFDPNNEYSIPFMFSYTGILYNTAYIKDNIDSWGDLFNPNYKGKVMLVDDMREVFHAALTLLGYSGNETNEVHIKQAYEKLTSLIPNVKLFSSESTKVPYISEEVIIGMNWNGEAYIAMKENPNLKFIYPKEGAVLSFDNFSIPVGAKNLDNAYKFISFIHRPEIAKQIAEELGYSVPNQAMLEIIDPDLKNNQAIFPPKEVIKNGLFHEDLGKVINIHEMYWEKLKTNSQL</sequence>
<evidence type="ECO:0000256" key="3">
    <source>
        <dbReference type="ARBA" id="ARBA00022729"/>
    </source>
</evidence>
<dbReference type="Gene3D" id="3.40.190.10">
    <property type="entry name" value="Periplasmic binding protein-like II"/>
    <property type="match status" value="2"/>
</dbReference>
<evidence type="ECO:0000313" key="7">
    <source>
        <dbReference type="EMBL" id="WPY00924.1"/>
    </source>
</evidence>
<evidence type="ECO:0000313" key="8">
    <source>
        <dbReference type="Proteomes" id="UP001326613"/>
    </source>
</evidence>
<keyword evidence="8" id="KW-1185">Reference proteome</keyword>
<proteinExistence type="inferred from homology"/>
<dbReference type="PIRSF" id="PIRSF019574">
    <property type="entry name" value="Periplasmic_polyamine_BP"/>
    <property type="match status" value="1"/>
</dbReference>
<dbReference type="PANTHER" id="PTHR30222:SF17">
    <property type="entry name" value="SPERMIDINE_PUTRESCINE-BINDING PERIPLASMIC PROTEIN"/>
    <property type="match status" value="1"/>
</dbReference>
<organism evidence="7 8">
    <name type="scientific">Candidatus Trichorickettsia mobilis</name>
    <dbReference type="NCBI Taxonomy" id="1346319"/>
    <lineage>
        <taxon>Bacteria</taxon>
        <taxon>Pseudomonadati</taxon>
        <taxon>Pseudomonadota</taxon>
        <taxon>Alphaproteobacteria</taxon>
        <taxon>Rickettsiales</taxon>
        <taxon>Rickettsiaceae</taxon>
        <taxon>Rickettsieae</taxon>
        <taxon>Candidatus Trichorickettsia</taxon>
    </lineage>
</organism>
<dbReference type="SUPFAM" id="SSF53850">
    <property type="entry name" value="Periplasmic binding protein-like II"/>
    <property type="match status" value="1"/>
</dbReference>
<gene>
    <name evidence="7" type="ORF">Trichorick_00814</name>
</gene>
<dbReference type="InterPro" id="IPR006059">
    <property type="entry name" value="SBP"/>
</dbReference>
<evidence type="ECO:0000256" key="1">
    <source>
        <dbReference type="ARBA" id="ARBA00004418"/>
    </source>
</evidence>
<keyword evidence="3 6" id="KW-0732">Signal</keyword>
<evidence type="ECO:0000256" key="4">
    <source>
        <dbReference type="ARBA" id="ARBA00022764"/>
    </source>
</evidence>
<comment type="subcellular location">
    <subcellularLocation>
        <location evidence="1 5">Periplasm</location>
    </subcellularLocation>
</comment>
<dbReference type="InterPro" id="IPR001188">
    <property type="entry name" value="Sperm_putr-bd"/>
</dbReference>
<name>A0ABZ0UVI3_9RICK</name>
<evidence type="ECO:0000256" key="6">
    <source>
        <dbReference type="SAM" id="SignalP"/>
    </source>
</evidence>
<dbReference type="PRINTS" id="PR00909">
    <property type="entry name" value="SPERMDNBNDNG"/>
</dbReference>
<comment type="function">
    <text evidence="5">Required for the activity of the bacterial periplasmic transport system of putrescine.</text>
</comment>
<accession>A0ABZ0UVI3</accession>
<keyword evidence="2 5" id="KW-0813">Transport</keyword>
<protein>
    <recommendedName>
        <fullName evidence="5">Putrescine-binding periplasmic protein</fullName>
    </recommendedName>
</protein>
<dbReference type="Pfam" id="PF13416">
    <property type="entry name" value="SBP_bac_8"/>
    <property type="match status" value="1"/>
</dbReference>